<gene>
    <name evidence="3" type="ORF">Pph01_39940</name>
</gene>
<dbReference type="PROSITE" id="PS00134">
    <property type="entry name" value="TRYPSIN_HIS"/>
    <property type="match status" value="1"/>
</dbReference>
<dbReference type="PANTHER" id="PTHR15462">
    <property type="entry name" value="SERINE PROTEASE"/>
    <property type="match status" value="1"/>
</dbReference>
<dbReference type="EMBL" id="BOOP01000018">
    <property type="protein sequence ID" value="GII38991.1"/>
    <property type="molecule type" value="Genomic_DNA"/>
</dbReference>
<protein>
    <recommendedName>
        <fullName evidence="5">Peptidase S1 domain-containing protein</fullName>
    </recommendedName>
</protein>
<dbReference type="InterPro" id="IPR018114">
    <property type="entry name" value="TRYPSIN_HIS"/>
</dbReference>
<keyword evidence="1" id="KW-0732">Signal</keyword>
<keyword evidence="4" id="KW-1185">Reference proteome</keyword>
<feature type="compositionally biased region" description="Low complexity" evidence="2">
    <location>
        <begin position="66"/>
        <end position="77"/>
    </location>
</feature>
<dbReference type="SUPFAM" id="SSF50494">
    <property type="entry name" value="Trypsin-like serine proteases"/>
    <property type="match status" value="1"/>
</dbReference>
<accession>A0A8J3XGF4</accession>
<organism evidence="3 4">
    <name type="scientific">Planotetraspora phitsanulokensis</name>
    <dbReference type="NCBI Taxonomy" id="575192"/>
    <lineage>
        <taxon>Bacteria</taxon>
        <taxon>Bacillati</taxon>
        <taxon>Actinomycetota</taxon>
        <taxon>Actinomycetes</taxon>
        <taxon>Streptosporangiales</taxon>
        <taxon>Streptosporangiaceae</taxon>
        <taxon>Planotetraspora</taxon>
    </lineage>
</organism>
<evidence type="ECO:0000313" key="4">
    <source>
        <dbReference type="Proteomes" id="UP000622547"/>
    </source>
</evidence>
<feature type="compositionally biased region" description="Basic and acidic residues" evidence="2">
    <location>
        <begin position="107"/>
        <end position="124"/>
    </location>
</feature>
<feature type="compositionally biased region" description="Polar residues" evidence="2">
    <location>
        <begin position="84"/>
        <end position="94"/>
    </location>
</feature>
<feature type="compositionally biased region" description="Low complexity" evidence="2">
    <location>
        <begin position="149"/>
        <end position="163"/>
    </location>
</feature>
<comment type="caution">
    <text evidence="3">The sequence shown here is derived from an EMBL/GenBank/DDBJ whole genome shotgun (WGS) entry which is preliminary data.</text>
</comment>
<evidence type="ECO:0000313" key="3">
    <source>
        <dbReference type="EMBL" id="GII38991.1"/>
    </source>
</evidence>
<dbReference type="AlphaFoldDB" id="A0A8J3XGF4"/>
<evidence type="ECO:0000256" key="1">
    <source>
        <dbReference type="ARBA" id="ARBA00022729"/>
    </source>
</evidence>
<dbReference type="InterPro" id="IPR050966">
    <property type="entry name" value="Glutamyl_endopeptidase"/>
</dbReference>
<evidence type="ECO:0000256" key="2">
    <source>
        <dbReference type="SAM" id="MobiDB-lite"/>
    </source>
</evidence>
<dbReference type="Proteomes" id="UP000622547">
    <property type="component" value="Unassembled WGS sequence"/>
</dbReference>
<feature type="region of interest" description="Disordered" evidence="2">
    <location>
        <begin position="199"/>
        <end position="218"/>
    </location>
</feature>
<feature type="compositionally biased region" description="Low complexity" evidence="2">
    <location>
        <begin position="47"/>
        <end position="58"/>
    </location>
</feature>
<feature type="region of interest" description="Disordered" evidence="2">
    <location>
        <begin position="47"/>
        <end position="172"/>
    </location>
</feature>
<dbReference type="GO" id="GO:0006508">
    <property type="term" value="P:proteolysis"/>
    <property type="evidence" value="ECO:0007669"/>
    <property type="project" value="InterPro"/>
</dbReference>
<dbReference type="GO" id="GO:0004252">
    <property type="term" value="F:serine-type endopeptidase activity"/>
    <property type="evidence" value="ECO:0007669"/>
    <property type="project" value="InterPro"/>
</dbReference>
<name>A0A8J3XGF4_9ACTN</name>
<dbReference type="InterPro" id="IPR009003">
    <property type="entry name" value="Peptidase_S1_PA"/>
</dbReference>
<sequence>MEHAVAPALGGYWTPERMARAIPIDLLPAIGEMGGAGRIGGMARGVLPAPGGAPRGPAEIPPPPAAGLDGPGKPLPGRVLPSRDVTTGDLTTPDLTAPATGLSPTEKATRKATRDRTARERARPVETGPAAALTGPAKRLARPAKSLAKPGKSLGKPGKSLGKPGKRLATPGEALAAPRRALTNPDLLAAGRLLPPPAKFLRDQGRSLPRPAKPAGALRRGLALPGAAGQENGDAARLRQFKSARQAVAPGSARGKAAIAAPASTTNGSHWASGGSVTRTTGRVFLTMKGVDFVCSASAVRSANRDVVVTAGHCVKDGAGPWAENWTFVPGYQGGRQPYGAFSARRMFVPGPWSRGGDDDYDVGMVAVTRREGRHLTDLVGGQEIGFFPQRGVRTYGFGFPADPPYDGEHLLYCAGAVHGDPQRQTQDQGLRCDLTAGASGGPWLTDFDPATGRGTLTSVSSFKYSNDRGTMYGPYFSTATRDLFQLAEGA</sequence>
<dbReference type="InterPro" id="IPR043504">
    <property type="entry name" value="Peptidase_S1_PA_chymotrypsin"/>
</dbReference>
<proteinExistence type="predicted"/>
<evidence type="ECO:0008006" key="5">
    <source>
        <dbReference type="Google" id="ProtNLM"/>
    </source>
</evidence>
<dbReference type="Gene3D" id="2.40.10.10">
    <property type="entry name" value="Trypsin-like serine proteases"/>
    <property type="match status" value="2"/>
</dbReference>
<reference evidence="3 4" key="1">
    <citation type="submission" date="2021-01" db="EMBL/GenBank/DDBJ databases">
        <title>Whole genome shotgun sequence of Planotetraspora phitsanulokensis NBRC 104273.</title>
        <authorList>
            <person name="Komaki H."/>
            <person name="Tamura T."/>
        </authorList>
    </citation>
    <scope>NUCLEOTIDE SEQUENCE [LARGE SCALE GENOMIC DNA]</scope>
    <source>
        <strain evidence="3 4">NBRC 104273</strain>
    </source>
</reference>